<dbReference type="InterPro" id="IPR040256">
    <property type="entry name" value="At4g02000-like"/>
</dbReference>
<sequence>MATTSSGDKEGELLNPKLGESTNFPPKPKKPPDLPSRERSTSAGVDSGVFPNLDQRIPSRQNLQLRGLPLEYLQRDILVKIANSIGQLLKIDNVTLQGQRARFARLCVLWCLNSKVPSGVWINGGGMKFWQPIAFENIPKVCFNCGKMGHLRDSCSNKKTESRNVTDVNNHTDMGKRKDDCVNTDNADNAEGSEVFGAWQIINKRKKSQRRVNSTQEDQSKNKFEIIKNVNDLTAARNENNGPKIKVEEGYERKNQMKNDDTSNNFKPSQSTYESSSQETKTIHKTKTKMSKIKEPVIINDNEMDEYLIGTTKPETGRIRKAMNQSIHYECFPFNIAQKKIKKKKYSNDEGVIESDGDPPSRRSKGKSKSDQS</sequence>
<dbReference type="EMBL" id="CP136892">
    <property type="protein sequence ID" value="WOL01642.1"/>
    <property type="molecule type" value="Genomic_DNA"/>
</dbReference>
<dbReference type="SMART" id="SM00343">
    <property type="entry name" value="ZnF_C2HC"/>
    <property type="match status" value="1"/>
</dbReference>
<keyword evidence="1" id="KW-0479">Metal-binding</keyword>
<name>A0AAQ3K478_9LILI</name>
<dbReference type="Pfam" id="PF00098">
    <property type="entry name" value="zf-CCHC"/>
    <property type="match status" value="1"/>
</dbReference>
<dbReference type="Gene3D" id="4.10.60.10">
    <property type="entry name" value="Zinc finger, CCHC-type"/>
    <property type="match status" value="1"/>
</dbReference>
<dbReference type="PANTHER" id="PTHR31286:SF99">
    <property type="entry name" value="DUF4283 DOMAIN-CONTAINING PROTEIN"/>
    <property type="match status" value="1"/>
</dbReference>
<evidence type="ECO:0000256" key="2">
    <source>
        <dbReference type="SAM" id="MobiDB-lite"/>
    </source>
</evidence>
<feature type="compositionally biased region" description="Basic and acidic residues" evidence="2">
    <location>
        <begin position="252"/>
        <end position="261"/>
    </location>
</feature>
<keyword evidence="1" id="KW-0863">Zinc-finger</keyword>
<feature type="region of interest" description="Disordered" evidence="2">
    <location>
        <begin position="343"/>
        <end position="373"/>
    </location>
</feature>
<feature type="region of interest" description="Disordered" evidence="2">
    <location>
        <begin position="252"/>
        <end position="288"/>
    </location>
</feature>
<dbReference type="PANTHER" id="PTHR31286">
    <property type="entry name" value="GLYCINE-RICH CELL WALL STRUCTURAL PROTEIN 1.8-LIKE"/>
    <property type="match status" value="1"/>
</dbReference>
<feature type="domain" description="CCHC-type" evidence="3">
    <location>
        <begin position="142"/>
        <end position="157"/>
    </location>
</feature>
<evidence type="ECO:0000256" key="1">
    <source>
        <dbReference type="PROSITE-ProRule" id="PRU00047"/>
    </source>
</evidence>
<organism evidence="4 5">
    <name type="scientific">Canna indica</name>
    <name type="common">Indian-shot</name>
    <dbReference type="NCBI Taxonomy" id="4628"/>
    <lineage>
        <taxon>Eukaryota</taxon>
        <taxon>Viridiplantae</taxon>
        <taxon>Streptophyta</taxon>
        <taxon>Embryophyta</taxon>
        <taxon>Tracheophyta</taxon>
        <taxon>Spermatophyta</taxon>
        <taxon>Magnoliopsida</taxon>
        <taxon>Liliopsida</taxon>
        <taxon>Zingiberales</taxon>
        <taxon>Cannaceae</taxon>
        <taxon>Canna</taxon>
    </lineage>
</organism>
<feature type="compositionally biased region" description="Basic and acidic residues" evidence="2">
    <location>
        <begin position="30"/>
        <end position="40"/>
    </location>
</feature>
<evidence type="ECO:0000313" key="5">
    <source>
        <dbReference type="Proteomes" id="UP001327560"/>
    </source>
</evidence>
<dbReference type="AlphaFoldDB" id="A0AAQ3K478"/>
<accession>A0AAQ3K478</accession>
<keyword evidence="5" id="KW-1185">Reference proteome</keyword>
<evidence type="ECO:0000259" key="3">
    <source>
        <dbReference type="PROSITE" id="PS50158"/>
    </source>
</evidence>
<dbReference type="InterPro" id="IPR001878">
    <property type="entry name" value="Znf_CCHC"/>
</dbReference>
<dbReference type="SUPFAM" id="SSF57756">
    <property type="entry name" value="Retrovirus zinc finger-like domains"/>
    <property type="match status" value="1"/>
</dbReference>
<proteinExistence type="predicted"/>
<dbReference type="Proteomes" id="UP001327560">
    <property type="component" value="Chromosome 3"/>
</dbReference>
<dbReference type="PROSITE" id="PS50158">
    <property type="entry name" value="ZF_CCHC"/>
    <property type="match status" value="1"/>
</dbReference>
<dbReference type="GO" id="GO:0008270">
    <property type="term" value="F:zinc ion binding"/>
    <property type="evidence" value="ECO:0007669"/>
    <property type="project" value="UniProtKB-KW"/>
</dbReference>
<dbReference type="GO" id="GO:0003676">
    <property type="term" value="F:nucleic acid binding"/>
    <property type="evidence" value="ECO:0007669"/>
    <property type="project" value="InterPro"/>
</dbReference>
<protein>
    <recommendedName>
        <fullName evidence="3">CCHC-type domain-containing protein</fullName>
    </recommendedName>
</protein>
<evidence type="ECO:0000313" key="4">
    <source>
        <dbReference type="EMBL" id="WOL01642.1"/>
    </source>
</evidence>
<feature type="compositionally biased region" description="Low complexity" evidence="2">
    <location>
        <begin position="269"/>
        <end position="280"/>
    </location>
</feature>
<gene>
    <name evidence="4" type="ORF">Cni_G10359</name>
</gene>
<dbReference type="InterPro" id="IPR036875">
    <property type="entry name" value="Znf_CCHC_sf"/>
</dbReference>
<feature type="region of interest" description="Disordered" evidence="2">
    <location>
        <begin position="1"/>
        <end position="53"/>
    </location>
</feature>
<reference evidence="4 5" key="1">
    <citation type="submission" date="2023-10" db="EMBL/GenBank/DDBJ databases">
        <title>Chromosome-scale genome assembly provides insights into flower coloration mechanisms of Canna indica.</title>
        <authorList>
            <person name="Li C."/>
        </authorList>
    </citation>
    <scope>NUCLEOTIDE SEQUENCE [LARGE SCALE GENOMIC DNA]</scope>
    <source>
        <tissue evidence="4">Flower</tissue>
    </source>
</reference>
<keyword evidence="1" id="KW-0862">Zinc</keyword>